<keyword evidence="1" id="KW-0472">Membrane</keyword>
<feature type="transmembrane region" description="Helical" evidence="1">
    <location>
        <begin position="12"/>
        <end position="37"/>
    </location>
</feature>
<organism evidence="2 3">
    <name type="scientific">Amycolatopsis suaedae</name>
    <dbReference type="NCBI Taxonomy" id="2510978"/>
    <lineage>
        <taxon>Bacteria</taxon>
        <taxon>Bacillati</taxon>
        <taxon>Actinomycetota</taxon>
        <taxon>Actinomycetes</taxon>
        <taxon>Pseudonocardiales</taxon>
        <taxon>Pseudonocardiaceae</taxon>
        <taxon>Amycolatopsis</taxon>
    </lineage>
</organism>
<evidence type="ECO:0000313" key="2">
    <source>
        <dbReference type="EMBL" id="RZQ59882.1"/>
    </source>
</evidence>
<reference evidence="2 3" key="1">
    <citation type="submission" date="2019-02" db="EMBL/GenBank/DDBJ databases">
        <title>Draft genome sequence of Amycolatopsis sp. 8-3EHSu isolated from roots of Suaeda maritima.</title>
        <authorList>
            <person name="Duangmal K."/>
            <person name="Chantavorakit T."/>
        </authorList>
    </citation>
    <scope>NUCLEOTIDE SEQUENCE [LARGE SCALE GENOMIC DNA]</scope>
    <source>
        <strain evidence="2 3">8-3EHSu</strain>
    </source>
</reference>
<name>A0A4Q7J029_9PSEU</name>
<sequence length="201" mass="21509">MRRVEGAPPGRPALVFALRALGLVAVAVVAGLVWWLIRHDPGTDTEKTAQQTTGEFRFDAAHQPVSATDCAGNSYGKIKEWFAEHPCRKVVRGLYVTTPGQNVRALVSVVVVTMDSPETAQQLKAITDTDDTGNVNDLVKDGTAKLPGAPRVATGEYTSKAAGADVTIVEAQFFDEHKDNALLMRVAADALRLADQLRSAA</sequence>
<keyword evidence="1" id="KW-0812">Transmembrane</keyword>
<dbReference type="Proteomes" id="UP000292003">
    <property type="component" value="Unassembled WGS sequence"/>
</dbReference>
<proteinExistence type="predicted"/>
<dbReference type="EMBL" id="SFCC01000021">
    <property type="protein sequence ID" value="RZQ59882.1"/>
    <property type="molecule type" value="Genomic_DNA"/>
</dbReference>
<evidence type="ECO:0000313" key="3">
    <source>
        <dbReference type="Proteomes" id="UP000292003"/>
    </source>
</evidence>
<gene>
    <name evidence="2" type="ORF">EWH70_32070</name>
</gene>
<comment type="caution">
    <text evidence="2">The sequence shown here is derived from an EMBL/GenBank/DDBJ whole genome shotgun (WGS) entry which is preliminary data.</text>
</comment>
<accession>A0A4Q7J029</accession>
<keyword evidence="3" id="KW-1185">Reference proteome</keyword>
<evidence type="ECO:0000256" key="1">
    <source>
        <dbReference type="SAM" id="Phobius"/>
    </source>
</evidence>
<keyword evidence="1" id="KW-1133">Transmembrane helix</keyword>
<dbReference type="AlphaFoldDB" id="A0A4Q7J029"/>
<protein>
    <submittedName>
        <fullName evidence="2">Uncharacterized protein</fullName>
    </submittedName>
</protein>
<dbReference type="OrthoDB" id="3692129at2"/>